<dbReference type="Proteomes" id="UP001215598">
    <property type="component" value="Unassembled WGS sequence"/>
</dbReference>
<accession>A0AAD7DZG7</accession>
<reference evidence="1" key="1">
    <citation type="submission" date="2023-03" db="EMBL/GenBank/DDBJ databases">
        <title>Massive genome expansion in bonnet fungi (Mycena s.s.) driven by repeated elements and novel gene families across ecological guilds.</title>
        <authorList>
            <consortium name="Lawrence Berkeley National Laboratory"/>
            <person name="Harder C.B."/>
            <person name="Miyauchi S."/>
            <person name="Viragh M."/>
            <person name="Kuo A."/>
            <person name="Thoen E."/>
            <person name="Andreopoulos B."/>
            <person name="Lu D."/>
            <person name="Skrede I."/>
            <person name="Drula E."/>
            <person name="Henrissat B."/>
            <person name="Morin E."/>
            <person name="Kohler A."/>
            <person name="Barry K."/>
            <person name="LaButti K."/>
            <person name="Morin E."/>
            <person name="Salamov A."/>
            <person name="Lipzen A."/>
            <person name="Mereny Z."/>
            <person name="Hegedus B."/>
            <person name="Baldrian P."/>
            <person name="Stursova M."/>
            <person name="Weitz H."/>
            <person name="Taylor A."/>
            <person name="Grigoriev I.V."/>
            <person name="Nagy L.G."/>
            <person name="Martin F."/>
            <person name="Kauserud H."/>
        </authorList>
    </citation>
    <scope>NUCLEOTIDE SEQUENCE</scope>
    <source>
        <strain evidence="1">CBHHK182m</strain>
    </source>
</reference>
<proteinExistence type="predicted"/>
<evidence type="ECO:0000313" key="1">
    <source>
        <dbReference type="EMBL" id="KAJ7702621.1"/>
    </source>
</evidence>
<evidence type="ECO:0000313" key="2">
    <source>
        <dbReference type="Proteomes" id="UP001215598"/>
    </source>
</evidence>
<gene>
    <name evidence="1" type="ORF">B0H16DRAFT_1347489</name>
</gene>
<dbReference type="AlphaFoldDB" id="A0AAD7DZG7"/>
<organism evidence="1 2">
    <name type="scientific">Mycena metata</name>
    <dbReference type="NCBI Taxonomy" id="1033252"/>
    <lineage>
        <taxon>Eukaryota</taxon>
        <taxon>Fungi</taxon>
        <taxon>Dikarya</taxon>
        <taxon>Basidiomycota</taxon>
        <taxon>Agaricomycotina</taxon>
        <taxon>Agaricomycetes</taxon>
        <taxon>Agaricomycetidae</taxon>
        <taxon>Agaricales</taxon>
        <taxon>Marasmiineae</taxon>
        <taxon>Mycenaceae</taxon>
        <taxon>Mycena</taxon>
    </lineage>
</organism>
<sequence>LILDRHAPRKAIAPLPIPSKGLWKLDVDDAIFQNIGLDERVNGEADDNPPLWLSDKRVRTGIKAMLELDRCNEEDARLQRERCALQVWFAEEWEVVNRAIEDASAFNSASFTL</sequence>
<name>A0AAD7DZG7_9AGAR</name>
<feature type="non-terminal residue" evidence="1">
    <location>
        <position position="1"/>
    </location>
</feature>
<keyword evidence="2" id="KW-1185">Reference proteome</keyword>
<protein>
    <submittedName>
        <fullName evidence="1">Uncharacterized protein</fullName>
    </submittedName>
</protein>
<dbReference type="EMBL" id="JARKIB010000512">
    <property type="protein sequence ID" value="KAJ7702621.1"/>
    <property type="molecule type" value="Genomic_DNA"/>
</dbReference>
<comment type="caution">
    <text evidence="1">The sequence shown here is derived from an EMBL/GenBank/DDBJ whole genome shotgun (WGS) entry which is preliminary data.</text>
</comment>